<accession>B5Y5L3</accession>
<evidence type="ECO:0000259" key="2">
    <source>
        <dbReference type="PROSITE" id="PS51471"/>
    </source>
</evidence>
<dbReference type="OMA" id="NNTWNRG"/>
<dbReference type="eggNOG" id="KOG0143">
    <property type="taxonomic scope" value="Eukaryota"/>
</dbReference>
<name>B5Y5L3_PHATC</name>
<dbReference type="Proteomes" id="UP000000759">
    <property type="component" value="Chromosome 3"/>
</dbReference>
<sequence length="378" mass="43336">MNTGHGLSSIEQVPVIDLEAEEKVLIDQIYGACSRFGFFQVVNHGINADLIDRYREQCREFFEGLDLKHKRASKRSADNARGFFDDELTKQRRDWKEALDGGMPFSRDWALPDRDPLNAGLDGYNQFPSTAILPHFRDTFVEYFQACEKLSDRLAVLMARALGAHGDEALVRDLRAHHTSYLRTNFYPMCPNENNNSIDSPLGISPHNDAGFLTVLLQDNDCHSLQVYLRETDEWSTVHPLPNALTINTGDMAQVWSNGRYQAPSHRVLTNPNQVRYSAPFFYNPGYETWVQPLQATDSGIEEPDFYHPILWGYFRAARFAGDFTDLGIEIQISDYETSRVDSSPHRQLQKVFVREGWCRRPFSADAYRELLKITQCP</sequence>
<reference evidence="3 4" key="1">
    <citation type="journal article" date="2008" name="Nature">
        <title>The Phaeodactylum genome reveals the evolutionary history of diatom genomes.</title>
        <authorList>
            <person name="Bowler C."/>
            <person name="Allen A.E."/>
            <person name="Badger J.H."/>
            <person name="Grimwood J."/>
            <person name="Jabbari K."/>
            <person name="Kuo A."/>
            <person name="Maheswari U."/>
            <person name="Martens C."/>
            <person name="Maumus F."/>
            <person name="Otillar R.P."/>
            <person name="Rayko E."/>
            <person name="Salamov A."/>
            <person name="Vandepoele K."/>
            <person name="Beszteri B."/>
            <person name="Gruber A."/>
            <person name="Heijde M."/>
            <person name="Katinka M."/>
            <person name="Mock T."/>
            <person name="Valentin K."/>
            <person name="Verret F."/>
            <person name="Berges J.A."/>
            <person name="Brownlee C."/>
            <person name="Cadoret J.P."/>
            <person name="Chiovitti A."/>
            <person name="Choi C.J."/>
            <person name="Coesel S."/>
            <person name="De Martino A."/>
            <person name="Detter J.C."/>
            <person name="Durkin C."/>
            <person name="Falciatore A."/>
            <person name="Fournet J."/>
            <person name="Haruta M."/>
            <person name="Huysman M.J."/>
            <person name="Jenkins B.D."/>
            <person name="Jiroutova K."/>
            <person name="Jorgensen R.E."/>
            <person name="Joubert Y."/>
            <person name="Kaplan A."/>
            <person name="Kroger N."/>
            <person name="Kroth P.G."/>
            <person name="La Roche J."/>
            <person name="Lindquist E."/>
            <person name="Lommer M."/>
            <person name="Martin-Jezequel V."/>
            <person name="Lopez P.J."/>
            <person name="Lucas S."/>
            <person name="Mangogna M."/>
            <person name="McGinnis K."/>
            <person name="Medlin L.K."/>
            <person name="Montsant A."/>
            <person name="Oudot-Le Secq M.P."/>
            <person name="Napoli C."/>
            <person name="Obornik M."/>
            <person name="Parker M.S."/>
            <person name="Petit J.L."/>
            <person name="Porcel B.M."/>
            <person name="Poulsen N."/>
            <person name="Robison M."/>
            <person name="Rychlewski L."/>
            <person name="Rynearson T.A."/>
            <person name="Schmutz J."/>
            <person name="Shapiro H."/>
            <person name="Siaut M."/>
            <person name="Stanley M."/>
            <person name="Sussman M.R."/>
            <person name="Taylor A.R."/>
            <person name="Vardi A."/>
            <person name="von Dassow P."/>
            <person name="Vyverman W."/>
            <person name="Willis A."/>
            <person name="Wyrwicz L.S."/>
            <person name="Rokhsar D.S."/>
            <person name="Weissenbach J."/>
            <person name="Armbrust E.V."/>
            <person name="Green B.R."/>
            <person name="Van de Peer Y."/>
            <person name="Grigoriev I.V."/>
        </authorList>
    </citation>
    <scope>NUCLEOTIDE SEQUENCE [LARGE SCALE GENOMIC DNA]</scope>
    <source>
        <strain evidence="3 4">CCAP 1055/1</strain>
    </source>
</reference>
<dbReference type="PaxDb" id="2850-Phatr44178"/>
<dbReference type="InterPro" id="IPR026992">
    <property type="entry name" value="DIOX_N"/>
</dbReference>
<dbReference type="InterPro" id="IPR044861">
    <property type="entry name" value="IPNS-like_FE2OG_OXY"/>
</dbReference>
<dbReference type="PRINTS" id="PR00682">
    <property type="entry name" value="IPNSYNTHASE"/>
</dbReference>
<dbReference type="KEGG" id="pti:PHATR_44178"/>
<dbReference type="SMR" id="B5Y5L3"/>
<dbReference type="OrthoDB" id="288590at2759"/>
<dbReference type="PANTHER" id="PTHR47990">
    <property type="entry name" value="2-OXOGLUTARATE (2OG) AND FE(II)-DEPENDENT OXYGENASE SUPERFAMILY PROTEIN-RELATED"/>
    <property type="match status" value="1"/>
</dbReference>
<keyword evidence="1" id="KW-0560">Oxidoreductase</keyword>
<feature type="domain" description="Fe2OG dioxygenase" evidence="2">
    <location>
        <begin position="177"/>
        <end position="285"/>
    </location>
</feature>
<dbReference type="Pfam" id="PF14226">
    <property type="entry name" value="DIOX_N"/>
    <property type="match status" value="1"/>
</dbReference>
<dbReference type="InterPro" id="IPR005123">
    <property type="entry name" value="Oxoglu/Fe-dep_dioxygenase_dom"/>
</dbReference>
<proteinExistence type="inferred from homology"/>
<dbReference type="Gene3D" id="2.60.120.330">
    <property type="entry name" value="B-lactam Antibiotic, Isopenicillin N Synthase, Chain"/>
    <property type="match status" value="1"/>
</dbReference>
<evidence type="ECO:0000256" key="1">
    <source>
        <dbReference type="RuleBase" id="RU003682"/>
    </source>
</evidence>
<dbReference type="GeneID" id="7204098"/>
<dbReference type="GO" id="GO:0016491">
    <property type="term" value="F:oxidoreductase activity"/>
    <property type="evidence" value="ECO:0007669"/>
    <property type="project" value="UniProtKB-KW"/>
</dbReference>
<keyword evidence="1" id="KW-0479">Metal-binding</keyword>
<dbReference type="InterPro" id="IPR050231">
    <property type="entry name" value="Iron_ascorbate_oxido_reductase"/>
</dbReference>
<dbReference type="AlphaFoldDB" id="B5Y5L3"/>
<keyword evidence="1" id="KW-0408">Iron</keyword>
<protein>
    <recommendedName>
        <fullName evidence="2">Fe2OG dioxygenase domain-containing protein</fullName>
    </recommendedName>
</protein>
<dbReference type="SUPFAM" id="SSF51197">
    <property type="entry name" value="Clavaminate synthase-like"/>
    <property type="match status" value="1"/>
</dbReference>
<dbReference type="InParanoid" id="B5Y5L3"/>
<gene>
    <name evidence="3" type="ORF">PHATR_44178</name>
</gene>
<comment type="similarity">
    <text evidence="1">Belongs to the iron/ascorbate-dependent oxidoreductase family.</text>
</comment>
<keyword evidence="4" id="KW-1185">Reference proteome</keyword>
<dbReference type="InterPro" id="IPR027443">
    <property type="entry name" value="IPNS-like_sf"/>
</dbReference>
<evidence type="ECO:0000313" key="4">
    <source>
        <dbReference type="Proteomes" id="UP000000759"/>
    </source>
</evidence>
<dbReference type="HOGENOM" id="CLU_010119_6_3_1"/>
<dbReference type="Pfam" id="PF03171">
    <property type="entry name" value="2OG-FeII_Oxy"/>
    <property type="match status" value="1"/>
</dbReference>
<dbReference type="RefSeq" id="XP_002186205.1">
    <property type="nucleotide sequence ID" value="XM_002186169.1"/>
</dbReference>
<dbReference type="PROSITE" id="PS51471">
    <property type="entry name" value="FE2OG_OXY"/>
    <property type="match status" value="1"/>
</dbReference>
<reference evidence="4" key="2">
    <citation type="submission" date="2008-08" db="EMBL/GenBank/DDBJ databases">
        <authorList>
            <consortium name="Diatom Consortium"/>
            <person name="Grigoriev I."/>
            <person name="Grimwood J."/>
            <person name="Kuo A."/>
            <person name="Otillar R.P."/>
            <person name="Salamov A."/>
            <person name="Detter J.C."/>
            <person name="Lindquist E."/>
            <person name="Shapiro H."/>
            <person name="Lucas S."/>
            <person name="Glavina del Rio T."/>
            <person name="Pitluck S."/>
            <person name="Rokhsar D."/>
            <person name="Bowler C."/>
        </authorList>
    </citation>
    <scope>GENOME REANNOTATION</scope>
    <source>
        <strain evidence="4">CCAP 1055/1</strain>
    </source>
</reference>
<dbReference type="EMBL" id="CP001142">
    <property type="protein sequence ID" value="ACI65675.1"/>
    <property type="molecule type" value="Genomic_DNA"/>
</dbReference>
<organism evidence="3 4">
    <name type="scientific">Phaeodactylum tricornutum (strain CCAP 1055/1)</name>
    <dbReference type="NCBI Taxonomy" id="556484"/>
    <lineage>
        <taxon>Eukaryota</taxon>
        <taxon>Sar</taxon>
        <taxon>Stramenopiles</taxon>
        <taxon>Ochrophyta</taxon>
        <taxon>Bacillariophyta</taxon>
        <taxon>Bacillariophyceae</taxon>
        <taxon>Bacillariophycidae</taxon>
        <taxon>Naviculales</taxon>
        <taxon>Phaeodactylaceae</taxon>
        <taxon>Phaeodactylum</taxon>
    </lineage>
</organism>
<evidence type="ECO:0000313" key="3">
    <source>
        <dbReference type="EMBL" id="ACI65675.1"/>
    </source>
</evidence>
<dbReference type="GO" id="GO:0046872">
    <property type="term" value="F:metal ion binding"/>
    <property type="evidence" value="ECO:0007669"/>
    <property type="project" value="UniProtKB-KW"/>
</dbReference>